<dbReference type="GO" id="GO:0072659">
    <property type="term" value="P:protein localization to plasma membrane"/>
    <property type="evidence" value="ECO:0000318"/>
    <property type="project" value="GO_Central"/>
</dbReference>
<evidence type="ECO:0000256" key="6">
    <source>
        <dbReference type="ARBA" id="ARBA00034482"/>
    </source>
</evidence>
<dbReference type="Gramene" id="KGN57615">
    <property type="protein sequence ID" value="KGN57615"/>
    <property type="gene ID" value="Csa_3G229410"/>
</dbReference>
<feature type="region of interest" description="Disordered" evidence="7">
    <location>
        <begin position="1"/>
        <end position="67"/>
    </location>
</feature>
<feature type="compositionally biased region" description="Low complexity" evidence="7">
    <location>
        <begin position="33"/>
        <end position="56"/>
    </location>
</feature>
<reference evidence="8 9" key="3">
    <citation type="journal article" date="2010" name="BMC Genomics">
        <title>Transcriptome sequencing and comparative analysis of cucumber flowers with different sex types.</title>
        <authorList>
            <person name="Guo S."/>
            <person name="Zheng Y."/>
            <person name="Joung J.G."/>
            <person name="Liu S."/>
            <person name="Zhang Z."/>
            <person name="Crasta O.R."/>
            <person name="Sobral B.W."/>
            <person name="Xu Y."/>
            <person name="Huang S."/>
            <person name="Fei Z."/>
        </authorList>
    </citation>
    <scope>NUCLEOTIDE SEQUENCE [LARGE SCALE GENOMIC DNA]</scope>
    <source>
        <strain evidence="9">cv. 9930</strain>
    </source>
</reference>
<evidence type="ECO:0000313" key="8">
    <source>
        <dbReference type="EMBL" id="KGN57615.1"/>
    </source>
</evidence>
<evidence type="ECO:0000256" key="2">
    <source>
        <dbReference type="ARBA" id="ARBA00004514"/>
    </source>
</evidence>
<dbReference type="GO" id="GO:0005829">
    <property type="term" value="C:cytosol"/>
    <property type="evidence" value="ECO:0007669"/>
    <property type="project" value="UniProtKB-SubCell"/>
</dbReference>
<evidence type="ECO:0000256" key="4">
    <source>
        <dbReference type="ARBA" id="ARBA00022490"/>
    </source>
</evidence>
<organism evidence="8 9">
    <name type="scientific">Cucumis sativus</name>
    <name type="common">Cucumber</name>
    <dbReference type="NCBI Taxonomy" id="3659"/>
    <lineage>
        <taxon>Eukaryota</taxon>
        <taxon>Viridiplantae</taxon>
        <taxon>Streptophyta</taxon>
        <taxon>Embryophyta</taxon>
        <taxon>Tracheophyta</taxon>
        <taxon>Spermatophyta</taxon>
        <taxon>Magnoliopsida</taxon>
        <taxon>eudicotyledons</taxon>
        <taxon>Gunneridae</taxon>
        <taxon>Pentapetalae</taxon>
        <taxon>rosids</taxon>
        <taxon>fabids</taxon>
        <taxon>Cucurbitales</taxon>
        <taxon>Cucurbitaceae</taxon>
        <taxon>Benincaseae</taxon>
        <taxon>Cucumis</taxon>
    </lineage>
</organism>
<dbReference type="eggNOG" id="KOG4688">
    <property type="taxonomic scope" value="Eukaryota"/>
</dbReference>
<protein>
    <recommendedName>
        <fullName evidence="10">Hyccin</fullName>
    </recommendedName>
</protein>
<dbReference type="InterPro" id="IPR018619">
    <property type="entry name" value="Hyccin"/>
</dbReference>
<gene>
    <name evidence="8" type="ORF">Csa_3G229410</name>
</gene>
<evidence type="ECO:0000256" key="3">
    <source>
        <dbReference type="ARBA" id="ARBA00022475"/>
    </source>
</evidence>
<evidence type="ECO:0000256" key="1">
    <source>
        <dbReference type="ARBA" id="ARBA00004236"/>
    </source>
</evidence>
<dbReference type="GO" id="GO:0046854">
    <property type="term" value="P:phosphatidylinositol phosphate biosynthetic process"/>
    <property type="evidence" value="ECO:0000318"/>
    <property type="project" value="GO_Central"/>
</dbReference>
<evidence type="ECO:0000256" key="5">
    <source>
        <dbReference type="ARBA" id="ARBA00023136"/>
    </source>
</evidence>
<dbReference type="GO" id="GO:0005886">
    <property type="term" value="C:plasma membrane"/>
    <property type="evidence" value="ECO:0000318"/>
    <property type="project" value="GO_Central"/>
</dbReference>
<dbReference type="AlphaFoldDB" id="A0A0A0L6M4"/>
<comment type="similarity">
    <text evidence="6">Belongs to the Hyccin family.</text>
</comment>
<dbReference type="OMA" id="WAGQDGD"/>
<proteinExistence type="inferred from homology"/>
<comment type="subcellular location">
    <subcellularLocation>
        <location evidence="1">Cell membrane</location>
    </subcellularLocation>
    <subcellularLocation>
        <location evidence="2">Cytoplasm</location>
        <location evidence="2">Cytosol</location>
    </subcellularLocation>
</comment>
<reference evidence="8 9" key="4">
    <citation type="journal article" date="2011" name="BMC Genomics">
        <title>RNA-Seq improves annotation of protein-coding genes in the cucumber genome.</title>
        <authorList>
            <person name="Li Z."/>
            <person name="Zhang Z."/>
            <person name="Yan P."/>
            <person name="Huang S."/>
            <person name="Fei Z."/>
            <person name="Lin K."/>
        </authorList>
    </citation>
    <scope>NUCLEOTIDE SEQUENCE [LARGE SCALE GENOMIC DNA]</scope>
    <source>
        <strain evidence="9">cv. 9930</strain>
    </source>
</reference>
<dbReference type="PANTHER" id="PTHR31220:SF10">
    <property type="entry name" value="HYCCIN"/>
    <property type="match status" value="1"/>
</dbReference>
<keyword evidence="9" id="KW-1185">Reference proteome</keyword>
<sequence>MSSSSSSDDDSAAVEPTPAEETAENKEPETAIEEIAAPAEAEETTPTIAAVEAPVTKTSSRASGSGPVVRFDISQSSSLTTIAQTAIESLKPILPNTIPSSLSSAPNPALALLNDLETIAQITALLRRPTSGAGDDNLCRWLYDTFQSSNPDLKLVVLRFLPVLLSAYLSRVVSRRKSLAGFEAVLLSLYAHETNRRASQPLSVNIPDLTHPSIYHESIFPHKNNATALNLAVISPSLEPHGMVRSTKRARIVGVALELYYTKIDKIPETSKIEFCEFCRIWAGDVNNRGVKKEEATAAVVEEAEEEEEEDGIGRIPLPWEILQPILRVLGHCLLGSNSIVNCKKKERTALFDAAIGAIRSLYLRSMHDINPKAILATGSLVKLGDMAMESTDEIDYTEIPYQTIINL</sequence>
<reference evidence="8 9" key="1">
    <citation type="journal article" date="2009" name="Nat. Genet.">
        <title>The genome of the cucumber, Cucumis sativus L.</title>
        <authorList>
            <person name="Huang S."/>
            <person name="Li R."/>
            <person name="Zhang Z."/>
            <person name="Li L."/>
            <person name="Gu X."/>
            <person name="Fan W."/>
            <person name="Lucas W.J."/>
            <person name="Wang X."/>
            <person name="Xie B."/>
            <person name="Ni P."/>
            <person name="Ren Y."/>
            <person name="Zhu H."/>
            <person name="Li J."/>
            <person name="Lin K."/>
            <person name="Jin W."/>
            <person name="Fei Z."/>
            <person name="Li G."/>
            <person name="Staub J."/>
            <person name="Kilian A."/>
            <person name="van der Vossen E.A."/>
            <person name="Wu Y."/>
            <person name="Guo J."/>
            <person name="He J."/>
            <person name="Jia Z."/>
            <person name="Ren Y."/>
            <person name="Tian G."/>
            <person name="Lu Y."/>
            <person name="Ruan J."/>
            <person name="Qian W."/>
            <person name="Wang M."/>
            <person name="Huang Q."/>
            <person name="Li B."/>
            <person name="Xuan Z."/>
            <person name="Cao J."/>
            <person name="Asan"/>
            <person name="Wu Z."/>
            <person name="Zhang J."/>
            <person name="Cai Q."/>
            <person name="Bai Y."/>
            <person name="Zhao B."/>
            <person name="Han Y."/>
            <person name="Li Y."/>
            <person name="Li X."/>
            <person name="Wang S."/>
            <person name="Shi Q."/>
            <person name="Liu S."/>
            <person name="Cho W.K."/>
            <person name="Kim J.Y."/>
            <person name="Xu Y."/>
            <person name="Heller-Uszynska K."/>
            <person name="Miao H."/>
            <person name="Cheng Z."/>
            <person name="Zhang S."/>
            <person name="Wu J."/>
            <person name="Yang Y."/>
            <person name="Kang H."/>
            <person name="Li M."/>
            <person name="Liang H."/>
            <person name="Ren X."/>
            <person name="Shi Z."/>
            <person name="Wen M."/>
            <person name="Jian M."/>
            <person name="Yang H."/>
            <person name="Zhang G."/>
            <person name="Yang Z."/>
            <person name="Chen R."/>
            <person name="Liu S."/>
            <person name="Li J."/>
            <person name="Ma L."/>
            <person name="Liu H."/>
            <person name="Zhou Y."/>
            <person name="Zhao J."/>
            <person name="Fang X."/>
            <person name="Li G."/>
            <person name="Fang L."/>
            <person name="Li Y."/>
            <person name="Liu D."/>
            <person name="Zheng H."/>
            <person name="Zhang Y."/>
            <person name="Qin N."/>
            <person name="Li Z."/>
            <person name="Yang G."/>
            <person name="Yang S."/>
            <person name="Bolund L."/>
            <person name="Kristiansen K."/>
            <person name="Zheng H."/>
            <person name="Li S."/>
            <person name="Zhang X."/>
            <person name="Yang H."/>
            <person name="Wang J."/>
            <person name="Sun R."/>
            <person name="Zhang B."/>
            <person name="Jiang S."/>
            <person name="Wang J."/>
            <person name="Du Y."/>
            <person name="Li S."/>
        </authorList>
    </citation>
    <scope>NUCLEOTIDE SEQUENCE [LARGE SCALE GENOMIC DNA]</scope>
    <source>
        <strain evidence="9">cv. 9930</strain>
    </source>
</reference>
<evidence type="ECO:0000256" key="7">
    <source>
        <dbReference type="SAM" id="MobiDB-lite"/>
    </source>
</evidence>
<evidence type="ECO:0000313" key="9">
    <source>
        <dbReference type="Proteomes" id="UP000029981"/>
    </source>
</evidence>
<name>A0A0A0L6M4_CUCSA</name>
<reference evidence="8 9" key="2">
    <citation type="journal article" date="2009" name="PLoS ONE">
        <title>An integrated genetic and cytogenetic map of the cucumber genome.</title>
        <authorList>
            <person name="Ren Y."/>
            <person name="Zhang Z."/>
            <person name="Liu J."/>
            <person name="Staub J.E."/>
            <person name="Han Y."/>
            <person name="Cheng Z."/>
            <person name="Li X."/>
            <person name="Lu J."/>
            <person name="Miao H."/>
            <person name="Kang H."/>
            <person name="Xie B."/>
            <person name="Gu X."/>
            <person name="Wang X."/>
            <person name="Du Y."/>
            <person name="Jin W."/>
            <person name="Huang S."/>
        </authorList>
    </citation>
    <scope>NUCLEOTIDE SEQUENCE [LARGE SCALE GENOMIC DNA]</scope>
    <source>
        <strain evidence="9">cv. 9930</strain>
    </source>
</reference>
<dbReference type="KEGG" id="csv:101210037"/>
<dbReference type="EMBL" id="CM002924">
    <property type="protein sequence ID" value="KGN57615.1"/>
    <property type="molecule type" value="Genomic_DNA"/>
</dbReference>
<keyword evidence="5" id="KW-0472">Membrane</keyword>
<evidence type="ECO:0008006" key="10">
    <source>
        <dbReference type="Google" id="ProtNLM"/>
    </source>
</evidence>
<dbReference type="Proteomes" id="UP000029981">
    <property type="component" value="Chromosome 3"/>
</dbReference>
<keyword evidence="3" id="KW-1003">Cell membrane</keyword>
<dbReference type="OrthoDB" id="18937at2759"/>
<dbReference type="Pfam" id="PF09790">
    <property type="entry name" value="Hyccin"/>
    <property type="match status" value="1"/>
</dbReference>
<dbReference type="STRING" id="3659.A0A0A0L6M4"/>
<accession>A0A0A0L6M4</accession>
<dbReference type="PANTHER" id="PTHR31220">
    <property type="entry name" value="HYCCIN RELATED"/>
    <property type="match status" value="1"/>
</dbReference>
<keyword evidence="4" id="KW-0963">Cytoplasm</keyword>